<proteinExistence type="predicted"/>
<name>A0A395IGK4_9HELO</name>
<dbReference type="EMBL" id="QKRW01000055">
    <property type="protein sequence ID" value="RAL59316.1"/>
    <property type="molecule type" value="Genomic_DNA"/>
</dbReference>
<evidence type="ECO:0000256" key="1">
    <source>
        <dbReference type="SAM" id="Phobius"/>
    </source>
</evidence>
<dbReference type="Proteomes" id="UP000249056">
    <property type="component" value="Unassembled WGS sequence"/>
</dbReference>
<evidence type="ECO:0000313" key="3">
    <source>
        <dbReference type="Proteomes" id="UP000249056"/>
    </source>
</evidence>
<dbReference type="InterPro" id="IPR053009">
    <property type="entry name" value="Xanthocillin_Biosynth-Assoc"/>
</dbReference>
<evidence type="ECO:0008006" key="4">
    <source>
        <dbReference type="Google" id="ProtNLM"/>
    </source>
</evidence>
<feature type="transmembrane region" description="Helical" evidence="1">
    <location>
        <begin position="49"/>
        <end position="72"/>
    </location>
</feature>
<dbReference type="AlphaFoldDB" id="A0A395IGK4"/>
<comment type="caution">
    <text evidence="2">The sequence shown here is derived from an EMBL/GenBank/DDBJ whole genome shotgun (WGS) entry which is preliminary data.</text>
</comment>
<dbReference type="PANTHER" id="PTHR23241:SF106">
    <property type="entry name" value="DUF4149 DOMAIN-CONTAINING PROTEIN"/>
    <property type="match status" value="1"/>
</dbReference>
<keyword evidence="3" id="KW-1185">Reference proteome</keyword>
<dbReference type="PANTHER" id="PTHR23241">
    <property type="entry name" value="LATE EMBRYOGENESIS ABUNDANT PLANTS LEA-RELATED"/>
    <property type="match status" value="1"/>
</dbReference>
<keyword evidence="1" id="KW-0472">Membrane</keyword>
<feature type="transmembrane region" description="Helical" evidence="1">
    <location>
        <begin position="111"/>
        <end position="131"/>
    </location>
</feature>
<keyword evidence="1" id="KW-1133">Transmembrane helix</keyword>
<gene>
    <name evidence="2" type="ORF">DID88_006921</name>
</gene>
<reference evidence="2 3" key="1">
    <citation type="submission" date="2018-06" db="EMBL/GenBank/DDBJ databases">
        <title>Genome Sequence of the Brown Rot Fungal Pathogen Monilinia fructigena.</title>
        <authorList>
            <person name="Landi L."/>
            <person name="De Miccolis Angelini R.M."/>
            <person name="Pollastro S."/>
            <person name="Abate D."/>
            <person name="Faretra F."/>
            <person name="Romanazzi G."/>
        </authorList>
    </citation>
    <scope>NUCLEOTIDE SEQUENCE [LARGE SCALE GENOMIC DNA]</scope>
    <source>
        <strain evidence="2 3">Mfrg269</strain>
    </source>
</reference>
<accession>A0A395IGK4</accession>
<dbReference type="OrthoDB" id="1641132at2759"/>
<sequence length="138" mass="15054">MPDLSIFKTPAPYHIVTYGTLLAITYPGSRTNLGTVSGISGALAEVNRWSVLVPLGTMFVTGLANLVLIGPATTRLIKERKHQETRDGKKSYDAAPHSREMQKLNKSFGRLHGASSLVNLVSFLATIWYGVSLAERLQ</sequence>
<protein>
    <recommendedName>
        <fullName evidence="4">DUF4149 domain-containing protein</fullName>
    </recommendedName>
</protein>
<evidence type="ECO:0000313" key="2">
    <source>
        <dbReference type="EMBL" id="RAL59316.1"/>
    </source>
</evidence>
<keyword evidence="1" id="KW-0812">Transmembrane</keyword>
<organism evidence="2 3">
    <name type="scientific">Monilinia fructigena</name>
    <dbReference type="NCBI Taxonomy" id="38457"/>
    <lineage>
        <taxon>Eukaryota</taxon>
        <taxon>Fungi</taxon>
        <taxon>Dikarya</taxon>
        <taxon>Ascomycota</taxon>
        <taxon>Pezizomycotina</taxon>
        <taxon>Leotiomycetes</taxon>
        <taxon>Helotiales</taxon>
        <taxon>Sclerotiniaceae</taxon>
        <taxon>Monilinia</taxon>
    </lineage>
</organism>